<gene>
    <name evidence="3" type="ORF">A4A58_29085</name>
</gene>
<dbReference type="InterPro" id="IPR011953">
    <property type="entry name" value="Cobalto_CobN"/>
</dbReference>
<dbReference type="CDD" id="cd10150">
    <property type="entry name" value="CobN_like"/>
    <property type="match status" value="1"/>
</dbReference>
<dbReference type="GO" id="GO:0051116">
    <property type="term" value="F:cobaltochelatase activity"/>
    <property type="evidence" value="ECO:0007669"/>
    <property type="project" value="UniProtKB-UniRule"/>
</dbReference>
<dbReference type="EC" id="6.6.1.2" evidence="1"/>
<comment type="caution">
    <text evidence="3">The sequence shown here is derived from an EMBL/GenBank/DDBJ whole genome shotgun (WGS) entry which is preliminary data.</text>
</comment>
<proteinExistence type="predicted"/>
<feature type="domain" description="CobN/magnesium chelatase" evidence="2">
    <location>
        <begin position="139"/>
        <end position="1218"/>
    </location>
</feature>
<dbReference type="EMBL" id="LVYV01000019">
    <property type="protein sequence ID" value="KZD22608.1"/>
    <property type="molecule type" value="Genomic_DNA"/>
</dbReference>
<dbReference type="NCBIfam" id="TIGR02257">
    <property type="entry name" value="cobalto_cobN"/>
    <property type="match status" value="1"/>
</dbReference>
<name>A0A163YV23_9BRAD</name>
<keyword evidence="4" id="KW-1185">Reference proteome</keyword>
<sequence length="1240" mass="133545">MHLKLDTSGSIDDGDVARDLGQDTADIVVLSAADSDLAAFNAAHATLPGDFPSVRFTNMLALGHPASVDLYVERTLAKAKIVVLRMLGGISYWPHGVESLRSDALSRGSKFACLPGEMDWNAELAARGTVSSDETHALWRYCSEGGVDNAQLALRYAAHLIGHGEEPPVARPMPSAGFWPGEPAGDSRPNAIVIFYRALVAGGDTAAIDALHLSLDARGLNAVCLYVTSLKDERSAAFLRAALAAYPPDIIINATAFATATAHDDAGVLSASGCPILQVAQAGISRASWEASTRGLTPRDLAMHVVLPEVDGRIFANAIAFKERGTSDGGFAPTTLQPVQDRVDATADLARAWVRLRRSSASERRVALILANYPNRDGRLANGVGLDTPQSLIDVIAAMAEAGYVTGDTPDTTAAMMQLLQQGPTNALADRAERSGGVTWSLADYHTAFATLSTNVQTAIEARWGKAENDPHVVDGAFRLGLHRFGNITVGVQPARGYNIDPKSTYHDPDLVPPHHYLAFYLWLRRDFDTHAVVHLGKHGNLEWLPGKSAGLSADCLPDAVLGPLPHLYPFIVNDPGEGIQAKRRAAAVIIDHLTPPMTRAELHDDLARLENLVDEYAMATDLDPKRAAVIAEDILSLARAQQIDADVNVTRDTPTGEALRALDAHLCDLKEMQIRDGLHIFGRVPEDAQRNDLLVSIARLPRSDIKPQDASLHRALAADLGLGAFDPLTRDMADDYLGPRPGVLVDVSDAVWRTTGDTVERIEGLALQLVSGKLSCDPAWTRVTDVLHWINAKLRPAIDACGGAETAAFLKGLDGQFVRPGPSGAPTRGRPDVLPTGRNFFAVDVRAVPTPSAWRIGQLTAERLVESYWQEAGEWPRAIALSAWGTANMRTGGDDVAQALALIGARPLWEETSGRVTGFAITPLSELKRPRVDVTFRVSGLFRDAFPTQMDIIGSAVSAVAELDEPDEANPIAANVRARARTLEAGGMTCEIARRQATRRVFGSKPGAYGAGLQALMDEGGWSNRADISEVYLDWGGYAYGSGTDGEDARGEFAERLKGIDLVAQAQDNREHDILDSDDYYQFIGGLAATVQTLRGSAPRIAHIDTSRPEAPIARPLAHEISRVVRGRGANPKWIAGVMRHGYKGAFEIAATVDYLFGFAASTNAVANHHFDQLFASYLENDEVRSFMASANPAALRETAARFAEAIRRDLWKPRSNRAADLIAELLPQAHKEIAKEIA</sequence>
<dbReference type="InterPro" id="IPR003672">
    <property type="entry name" value="CobN/Mg_chltase"/>
</dbReference>
<dbReference type="PANTHER" id="PTHR44119:SF4">
    <property type="entry name" value="AEROBIC COBALTOCHELATASE SUBUNIT COBN"/>
    <property type="match status" value="1"/>
</dbReference>
<dbReference type="AlphaFoldDB" id="A0A163YV23"/>
<evidence type="ECO:0000259" key="2">
    <source>
        <dbReference type="Pfam" id="PF02514"/>
    </source>
</evidence>
<protein>
    <recommendedName>
        <fullName evidence="1">Cobaltochelatase subunit CobN</fullName>
        <ecNumber evidence="1">6.6.1.2</ecNumber>
    </recommendedName>
</protein>
<dbReference type="Pfam" id="PF02514">
    <property type="entry name" value="CobN-Mg_chel"/>
    <property type="match status" value="1"/>
</dbReference>
<dbReference type="GO" id="GO:0009236">
    <property type="term" value="P:cobalamin biosynthetic process"/>
    <property type="evidence" value="ECO:0007669"/>
    <property type="project" value="UniProtKB-UniRule"/>
</dbReference>
<evidence type="ECO:0000313" key="4">
    <source>
        <dbReference type="Proteomes" id="UP000076574"/>
    </source>
</evidence>
<dbReference type="Proteomes" id="UP000076574">
    <property type="component" value="Unassembled WGS sequence"/>
</dbReference>
<dbReference type="STRING" id="943830.A4A58_29085"/>
<accession>A0A163YV23</accession>
<organism evidence="3 4">
    <name type="scientific">Tardiphaga robiniae</name>
    <dbReference type="NCBI Taxonomy" id="943830"/>
    <lineage>
        <taxon>Bacteria</taxon>
        <taxon>Pseudomonadati</taxon>
        <taxon>Pseudomonadota</taxon>
        <taxon>Alphaproteobacteria</taxon>
        <taxon>Hyphomicrobiales</taxon>
        <taxon>Nitrobacteraceae</taxon>
        <taxon>Tardiphaga</taxon>
    </lineage>
</organism>
<reference evidence="3 4" key="1">
    <citation type="submission" date="2016-03" db="EMBL/GenBank/DDBJ databases">
        <title>Microsymbionts genomes from the relict species Vavilovia formosa (Stev.) Fed.</title>
        <authorList>
            <person name="Kopat V."/>
            <person name="Chirak E."/>
            <person name="Kimeklis A."/>
            <person name="Andronov E."/>
        </authorList>
    </citation>
    <scope>NUCLEOTIDE SEQUENCE [LARGE SCALE GENOMIC DNA]</scope>
    <source>
        <strain evidence="3 4">Vaf07</strain>
    </source>
</reference>
<evidence type="ECO:0000256" key="1">
    <source>
        <dbReference type="NCBIfam" id="TIGR02257"/>
    </source>
</evidence>
<dbReference type="RefSeq" id="WP_068734349.1">
    <property type="nucleotide sequence ID" value="NZ_LVYV01000019.1"/>
</dbReference>
<dbReference type="PANTHER" id="PTHR44119">
    <property type="entry name" value="MAGNESIUM-CHELATASE SUBUNIT CHLH, CHLOROPLASTIC"/>
    <property type="match status" value="1"/>
</dbReference>
<dbReference type="OrthoDB" id="9757976at2"/>
<evidence type="ECO:0000313" key="3">
    <source>
        <dbReference type="EMBL" id="KZD22608.1"/>
    </source>
</evidence>